<organism evidence="6 7">
    <name type="scientific">Gallus gallus</name>
    <name type="common">Chicken</name>
    <dbReference type="NCBI Taxonomy" id="9031"/>
    <lineage>
        <taxon>Eukaryota</taxon>
        <taxon>Metazoa</taxon>
        <taxon>Chordata</taxon>
        <taxon>Craniata</taxon>
        <taxon>Vertebrata</taxon>
        <taxon>Euteleostomi</taxon>
        <taxon>Archelosauria</taxon>
        <taxon>Archosauria</taxon>
        <taxon>Dinosauria</taxon>
        <taxon>Saurischia</taxon>
        <taxon>Theropoda</taxon>
        <taxon>Coelurosauria</taxon>
        <taxon>Aves</taxon>
        <taxon>Neognathae</taxon>
        <taxon>Galloanserae</taxon>
        <taxon>Galliformes</taxon>
        <taxon>Phasianidae</taxon>
        <taxon>Phasianinae</taxon>
        <taxon>Gallus</taxon>
    </lineage>
</organism>
<keyword evidence="7" id="KW-1185">Reference proteome</keyword>
<dbReference type="PROSITE" id="PS51842">
    <property type="entry name" value="IF_ROD_2"/>
    <property type="match status" value="1"/>
</dbReference>
<dbReference type="InterPro" id="IPR003054">
    <property type="entry name" value="Keratin_II"/>
</dbReference>
<dbReference type="SUPFAM" id="SSF64593">
    <property type="entry name" value="Intermediate filament protein, coiled coil region"/>
    <property type="match status" value="3"/>
</dbReference>
<evidence type="ECO:0000259" key="5">
    <source>
        <dbReference type="PROSITE" id="PS51842"/>
    </source>
</evidence>
<dbReference type="PANTHER" id="PTHR45616:SF19">
    <property type="entry name" value="KERATIN 90"/>
    <property type="match status" value="1"/>
</dbReference>
<dbReference type="Gene3D" id="1.20.5.170">
    <property type="match status" value="1"/>
</dbReference>
<feature type="domain" description="IF rod" evidence="5">
    <location>
        <begin position="167"/>
        <end position="552"/>
    </location>
</feature>
<dbReference type="InterPro" id="IPR039008">
    <property type="entry name" value="IF_rod_dom"/>
</dbReference>
<protein>
    <recommendedName>
        <fullName evidence="5">IF rod domain-containing protein</fullName>
    </recommendedName>
</protein>
<dbReference type="GO" id="GO:0030280">
    <property type="term" value="F:structural constituent of skin epidermis"/>
    <property type="evidence" value="ECO:0000318"/>
    <property type="project" value="GO_Central"/>
</dbReference>
<dbReference type="Pfam" id="PF00038">
    <property type="entry name" value="Filament"/>
    <property type="match status" value="2"/>
</dbReference>
<dbReference type="Pfam" id="PF16208">
    <property type="entry name" value="Keratin_2_head"/>
    <property type="match status" value="1"/>
</dbReference>
<dbReference type="FunFam" id="1.20.5.1160:FF:000001">
    <property type="entry name" value="Keratin type II"/>
    <property type="match status" value="1"/>
</dbReference>
<keyword evidence="2 4" id="KW-0175">Coiled coil</keyword>
<evidence type="ECO:0000313" key="7">
    <source>
        <dbReference type="Proteomes" id="UP000000539"/>
    </source>
</evidence>
<dbReference type="Proteomes" id="UP000000539">
    <property type="component" value="Chromosome 34"/>
</dbReference>
<dbReference type="Gene3D" id="1.20.5.500">
    <property type="entry name" value="Single helix bin"/>
    <property type="match status" value="1"/>
</dbReference>
<dbReference type="Ensembl" id="ENSGALT00010058842.1">
    <property type="protein sequence ID" value="ENSGALP00010035807.1"/>
    <property type="gene ID" value="ENSGALG00010024131.1"/>
</dbReference>
<reference evidence="6" key="1">
    <citation type="submission" date="2020-11" db="EMBL/GenBank/DDBJ databases">
        <title>Gallus gallus (Chicken) genome, bGalGal1, GRCg7b, maternal haplotype autosomes + Z &amp; W.</title>
        <authorList>
            <person name="Warren W."/>
            <person name="Formenti G."/>
            <person name="Fedrigo O."/>
            <person name="Haase B."/>
            <person name="Mountcastle J."/>
            <person name="Balacco J."/>
            <person name="Tracey A."/>
            <person name="Schneider V."/>
            <person name="Okimoto R."/>
            <person name="Cheng H."/>
            <person name="Hawken R."/>
            <person name="Howe K."/>
            <person name="Jarvis E.D."/>
        </authorList>
    </citation>
    <scope>NUCLEOTIDE SEQUENCE [LARGE SCALE GENOMIC DNA]</scope>
    <source>
        <strain evidence="6">Broiler</strain>
    </source>
</reference>
<evidence type="ECO:0000256" key="3">
    <source>
        <dbReference type="RuleBase" id="RU000685"/>
    </source>
</evidence>
<reference evidence="6" key="3">
    <citation type="submission" date="2025-09" db="UniProtKB">
        <authorList>
            <consortium name="Ensembl"/>
        </authorList>
    </citation>
    <scope>IDENTIFICATION</scope>
    <source>
        <strain evidence="6">broiler</strain>
    </source>
</reference>
<sequence length="688" mass="73825">MSRQCYTSSSLLGRRGFSSASAVCGLGRAGSSSASVCQPAARRCGLGGFSSRSVCDLGRGQRISFGGSCRSAAYGAGSVGRCGTAYGGGRFGVGTVVGFGNCGGYGGLGGYRGLGDGVAMGGYSGGISIGLGGGRSEGIRGVSIHPELLKPLCVGVDPEECQVRTHEKEQIKNLNNQFACFIDKVRLLEQQNKVLTTKWELLQQYVLPASRRNLEPVFENFICNLRKQLECVLGERERLENEERCLRDLVQEYKCKYEDEINKRTAAENEFVVLKKDVDCLYLTKEELEVRVGLLRQQLEFLKCIYAEERAQMDCQLCDTSVIVQMDNSRDLDMEGIIKSVECCYEEIAQKSKAEVEAFYQTRLEELHSSRGKFCDDLRNNQSEIAELNRMIQKLQCESDNVKKQVGEELSAAREAVCKGSPSSCLDVSSRFSRWQVYFHLGESSWFGSTRNNGGCLFATEQPTHPFPSSPIAWLLQIAALQTAICDAEQRGDCALKDARQKLVDLQTALQQAKDKMACLLRDYQELLNVKLALDIEIATYRTLLEGEESRICTGNPVSVAVVSGGGTVGECRSLSGIGGKCSVKTGASSGLGGVVSSFGVSGAGFSARSVDCVPRVGGGFGARSAASCVGREVLSGADGLQCAAGVGNLVCAGVEQCSPGTVIIPGPGVCGGGNRYSTAVRVVRTSR</sequence>
<evidence type="ECO:0000256" key="4">
    <source>
        <dbReference type="SAM" id="Coils"/>
    </source>
</evidence>
<evidence type="ECO:0000256" key="2">
    <source>
        <dbReference type="ARBA" id="ARBA00023054"/>
    </source>
</evidence>
<feature type="coiled-coil region" evidence="4">
    <location>
        <begin position="496"/>
        <end position="530"/>
    </location>
</feature>
<dbReference type="PANTHER" id="PTHR45616">
    <property type="entry name" value="GATA-TYPE DOMAIN-CONTAINING PROTEIN"/>
    <property type="match status" value="1"/>
</dbReference>
<dbReference type="OrthoDB" id="2441647at2759"/>
<reference evidence="6" key="2">
    <citation type="submission" date="2025-08" db="UniProtKB">
        <authorList>
            <consortium name="Ensembl"/>
        </authorList>
    </citation>
    <scope>IDENTIFICATION</scope>
    <source>
        <strain evidence="6">broiler</strain>
    </source>
</reference>
<evidence type="ECO:0000313" key="6">
    <source>
        <dbReference type="Ensembl" id="ENSGALP00010035807.1"/>
    </source>
</evidence>
<dbReference type="GeneTree" id="ENSGT00940000162738"/>
<dbReference type="InterPro" id="IPR018039">
    <property type="entry name" value="IF_conserved"/>
</dbReference>
<dbReference type="InterPro" id="IPR032444">
    <property type="entry name" value="Keratin_2_head"/>
</dbReference>
<keyword evidence="1 3" id="KW-0403">Intermediate filament</keyword>
<dbReference type="FunFam" id="1.20.5.170:FF:000004">
    <property type="entry name" value="Keratin, type II cytoskeletal 5"/>
    <property type="match status" value="1"/>
</dbReference>
<dbReference type="PRINTS" id="PR01276">
    <property type="entry name" value="TYPE2KERATIN"/>
</dbReference>
<name>A0A8V0ZW02_CHICK</name>
<evidence type="ECO:0000256" key="1">
    <source>
        <dbReference type="ARBA" id="ARBA00022754"/>
    </source>
</evidence>
<gene>
    <name evidence="6" type="primary">KRT75L4</name>
</gene>
<accession>A0A8V0ZW02</accession>
<proteinExistence type="inferred from homology"/>
<dbReference type="Gene3D" id="1.20.5.1160">
    <property type="entry name" value="Vasodilator-stimulated phosphoprotein"/>
    <property type="match status" value="1"/>
</dbReference>
<dbReference type="GO" id="GO:0045109">
    <property type="term" value="P:intermediate filament organization"/>
    <property type="evidence" value="ECO:0000318"/>
    <property type="project" value="GO_Central"/>
</dbReference>
<feature type="coiled-coil region" evidence="4">
    <location>
        <begin position="378"/>
        <end position="405"/>
    </location>
</feature>
<dbReference type="GO" id="GO:0045095">
    <property type="term" value="C:keratin filament"/>
    <property type="evidence" value="ECO:0000318"/>
    <property type="project" value="GO_Central"/>
</dbReference>
<dbReference type="PROSITE" id="PS00226">
    <property type="entry name" value="IF_ROD_1"/>
    <property type="match status" value="1"/>
</dbReference>
<dbReference type="AlphaFoldDB" id="A0A8V0ZW02"/>
<feature type="coiled-coil region" evidence="4">
    <location>
        <begin position="236"/>
        <end position="270"/>
    </location>
</feature>
<comment type="similarity">
    <text evidence="3">Belongs to the intermediate filament family.</text>
</comment>
<dbReference type="GO" id="GO:0031424">
    <property type="term" value="P:keratinization"/>
    <property type="evidence" value="ECO:0000318"/>
    <property type="project" value="GO_Central"/>
</dbReference>
<dbReference type="SMART" id="SM01391">
    <property type="entry name" value="Filament"/>
    <property type="match status" value="1"/>
</dbReference>